<dbReference type="GO" id="GO:0003886">
    <property type="term" value="F:DNA (cytosine-5-)-methyltransferase activity"/>
    <property type="evidence" value="ECO:0007669"/>
    <property type="project" value="TreeGrafter"/>
</dbReference>
<reference evidence="1" key="1">
    <citation type="submission" date="2019-09" db="EMBL/GenBank/DDBJ databases">
        <title>Draft genome information of white flower Hibiscus syriacus.</title>
        <authorList>
            <person name="Kim Y.-M."/>
        </authorList>
    </citation>
    <scope>NUCLEOTIDE SEQUENCE [LARGE SCALE GENOMIC DNA]</scope>
    <source>
        <strain evidence="1">YM2019G1</strain>
    </source>
</reference>
<dbReference type="EMBL" id="VEPZ02001375">
    <property type="protein sequence ID" value="KAE8676665.1"/>
    <property type="molecule type" value="Genomic_DNA"/>
</dbReference>
<protein>
    <submittedName>
        <fullName evidence="1">DNA (Cytosine-5)-methyltransferase DRM1/2 isoform 4</fullName>
    </submittedName>
</protein>
<comment type="caution">
    <text evidence="1">The sequence shown here is derived from an EMBL/GenBank/DDBJ whole genome shotgun (WGS) entry which is preliminary data.</text>
</comment>
<dbReference type="Gene3D" id="3.40.50.150">
    <property type="entry name" value="Vaccinia Virus protein VP39"/>
    <property type="match status" value="1"/>
</dbReference>
<dbReference type="GO" id="GO:0005634">
    <property type="term" value="C:nucleus"/>
    <property type="evidence" value="ECO:0007669"/>
    <property type="project" value="TreeGrafter"/>
</dbReference>
<proteinExistence type="predicted"/>
<organism evidence="1 2">
    <name type="scientific">Hibiscus syriacus</name>
    <name type="common">Rose of Sharon</name>
    <dbReference type="NCBI Taxonomy" id="106335"/>
    <lineage>
        <taxon>Eukaryota</taxon>
        <taxon>Viridiplantae</taxon>
        <taxon>Streptophyta</taxon>
        <taxon>Embryophyta</taxon>
        <taxon>Tracheophyta</taxon>
        <taxon>Spermatophyta</taxon>
        <taxon>Magnoliopsida</taxon>
        <taxon>eudicotyledons</taxon>
        <taxon>Gunneridae</taxon>
        <taxon>Pentapetalae</taxon>
        <taxon>rosids</taxon>
        <taxon>malvids</taxon>
        <taxon>Malvales</taxon>
        <taxon>Malvaceae</taxon>
        <taxon>Malvoideae</taxon>
        <taxon>Hibiscus</taxon>
    </lineage>
</organism>
<dbReference type="Proteomes" id="UP000436088">
    <property type="component" value="Unassembled WGS sequence"/>
</dbReference>
<dbReference type="InterPro" id="IPR029063">
    <property type="entry name" value="SAM-dependent_MTases_sf"/>
</dbReference>
<sequence length="284" mass="31621">MCLLNEVTIFCIWRDLVGQSSKNSLDDFTDIDSFSDIEEIMNSDSDEESKLLYLTKMGFSEAEASITMERYGSDSSIAELIDFICAAQMAKAADKKLEKKLLNEDDYAVHLPNPMIGSGVPTKSDQITQRTLPEDAIGPPYFYYKNVALALVDKGSVRLLKLLMTSHLRVSRRGGSVRDMFPGGINVLSLFSEISDAEVVFYCLGISLKTDVQELNGDQLEQLMGRIGEFNLVVDGIQCNNFTGTNKHHQDELEDFCCVFSCNDGYNNGLFCCSKIDISIFHSS</sequence>
<evidence type="ECO:0000313" key="1">
    <source>
        <dbReference type="EMBL" id="KAE8676665.1"/>
    </source>
</evidence>
<dbReference type="PANTHER" id="PTHR23068">
    <property type="entry name" value="DNA CYTOSINE-5- -METHYLTRANSFERASE 3-RELATED"/>
    <property type="match status" value="1"/>
</dbReference>
<dbReference type="AlphaFoldDB" id="A0A6A2Y608"/>
<dbReference type="PANTHER" id="PTHR23068:SF25">
    <property type="entry name" value="DNA (CYTOSINE-5)-METHYLTRANSFERASE DRM2"/>
    <property type="match status" value="1"/>
</dbReference>
<dbReference type="GO" id="GO:0032259">
    <property type="term" value="P:methylation"/>
    <property type="evidence" value="ECO:0007669"/>
    <property type="project" value="UniProtKB-KW"/>
</dbReference>
<gene>
    <name evidence="1" type="ORF">F3Y22_tig00111582pilonHSYRG00462</name>
</gene>
<name>A0A6A2Y608_HIBSY</name>
<dbReference type="InterPro" id="IPR050390">
    <property type="entry name" value="C5-Methyltransferase"/>
</dbReference>
<evidence type="ECO:0000313" key="2">
    <source>
        <dbReference type="Proteomes" id="UP000436088"/>
    </source>
</evidence>
<keyword evidence="2" id="KW-1185">Reference proteome</keyword>
<accession>A0A6A2Y608</accession>